<dbReference type="Pfam" id="PF03797">
    <property type="entry name" value="Autotransporter"/>
    <property type="match status" value="1"/>
</dbReference>
<dbReference type="EMBL" id="BMJA01000003">
    <property type="protein sequence ID" value="GGA42327.1"/>
    <property type="molecule type" value="Genomic_DNA"/>
</dbReference>
<dbReference type="RefSeq" id="WP_188796056.1">
    <property type="nucleotide sequence ID" value="NZ_BMJA01000003.1"/>
</dbReference>
<feature type="region of interest" description="Disordered" evidence="1">
    <location>
        <begin position="896"/>
        <end position="919"/>
    </location>
</feature>
<dbReference type="PROSITE" id="PS51208">
    <property type="entry name" value="AUTOTRANSPORTER"/>
    <property type="match status" value="1"/>
</dbReference>
<evidence type="ECO:0000313" key="3">
    <source>
        <dbReference type="EMBL" id="GGA42327.1"/>
    </source>
</evidence>
<feature type="domain" description="Autotransporter" evidence="2">
    <location>
        <begin position="878"/>
        <end position="1150"/>
    </location>
</feature>
<reference evidence="4" key="1">
    <citation type="journal article" date="2019" name="Int. J. Syst. Evol. Microbiol.">
        <title>The Global Catalogue of Microorganisms (GCM) 10K type strain sequencing project: providing services to taxonomists for standard genome sequencing and annotation.</title>
        <authorList>
            <consortium name="The Broad Institute Genomics Platform"/>
            <consortium name="The Broad Institute Genome Sequencing Center for Infectious Disease"/>
            <person name="Wu L."/>
            <person name="Ma J."/>
        </authorList>
    </citation>
    <scope>NUCLEOTIDE SEQUENCE [LARGE SCALE GENOMIC DNA]</scope>
    <source>
        <strain evidence="4">CGMCC 1.15439</strain>
    </source>
</reference>
<organism evidence="3 4">
    <name type="scientific">Dyella nitratireducens</name>
    <dbReference type="NCBI Taxonomy" id="1849580"/>
    <lineage>
        <taxon>Bacteria</taxon>
        <taxon>Pseudomonadati</taxon>
        <taxon>Pseudomonadota</taxon>
        <taxon>Gammaproteobacteria</taxon>
        <taxon>Lysobacterales</taxon>
        <taxon>Rhodanobacteraceae</taxon>
        <taxon>Dyella</taxon>
    </lineage>
</organism>
<protein>
    <recommendedName>
        <fullName evidence="2">Autotransporter domain-containing protein</fullName>
    </recommendedName>
</protein>
<dbReference type="NCBIfam" id="TIGR01414">
    <property type="entry name" value="autotrans_barl"/>
    <property type="match status" value="1"/>
</dbReference>
<gene>
    <name evidence="3" type="ORF">GCM10010981_34260</name>
</gene>
<feature type="compositionally biased region" description="Low complexity" evidence="1">
    <location>
        <begin position="763"/>
        <end position="830"/>
    </location>
</feature>
<dbReference type="Proteomes" id="UP000620046">
    <property type="component" value="Unassembled WGS sequence"/>
</dbReference>
<proteinExistence type="predicted"/>
<accession>A0ABQ1GET9</accession>
<evidence type="ECO:0000256" key="1">
    <source>
        <dbReference type="SAM" id="MobiDB-lite"/>
    </source>
</evidence>
<evidence type="ECO:0000313" key="4">
    <source>
        <dbReference type="Proteomes" id="UP000620046"/>
    </source>
</evidence>
<keyword evidence="4" id="KW-1185">Reference proteome</keyword>
<dbReference type="InterPro" id="IPR005546">
    <property type="entry name" value="Autotransporte_beta"/>
</dbReference>
<dbReference type="SUPFAM" id="SSF103515">
    <property type="entry name" value="Autotransporter"/>
    <property type="match status" value="1"/>
</dbReference>
<feature type="region of interest" description="Disordered" evidence="1">
    <location>
        <begin position="763"/>
        <end position="831"/>
    </location>
</feature>
<sequence length="1150" mass="116812">MNKKIDASSIELWRYYRRQPYLFAQLPEAWQASIEANYAEAMQRLRMRQRRRAIPISMMATFAALTAAKAKAAPATTYTATLTGTSADTSYSTSTDANGNLVYGFANGDSIDVESANTNVYGVEITTSSSSVILNATAGNLSILATRDVPSSGTTGGAAVGVYASSPQGAAKSVTINGPVNVSAVDNNSWTQRIGGTIYGNADALWADNYGSITINGNATLKASTPGYSHAIYLTGNGSSITINGNLTAESDSNSTDYAIEQDGRGVLKVTGNVDLTADGVYPSDNVNGIWDESVSAHTEIDGYLKLYAIAHGSTVMGIRNNGYIYVGGPTTITAIGNRSAFGVNAGHWLSKTIFNGDATISAQGGSSTFGDTTGVYNYGGNGGNGYMVFNGNVSITATDGTFEGDSDVYGLNNAGNMTLSKAGATVQIQATGTQGSHSAYGIANSLSLIVPGNVAITVSEVAGATYGIVNYGTANFTGSLSTAPASGSKAASNYGVVTRSSGTSAATTNINQAKSNDVTIQGDVLTNAKSGYDGILNLNLDTSTSWLEGLVLADTDGTVGQANVSLSNGASWIVTGSGTVSTNFGTGTLTVGSGGVIDMAASWGTFSPNSVPTYSLRTLQINGSGASVNLADGSVFTLLSDIRNGQADEVVFGSGIRSFTAQGAQQVRIAYDPVLSSTSWVNATTLQNGTSIAASKPIVIVDATAAANGAASFLGVKGLTSQWSATYENALVRFSYVPEVSLSSNGKQILLAGIDILGNGSSSTSGGGTSSSSSGSTGTTAPSTGSSSGTVSSGTGSSSATSSTSGTGTTTTTGTSSSNAGSSNRASTGTGVAITSPAITPSTGVLVAGDASLALANIWHIEEQSVSRHSEALRSDETPMASGVWADAEGGDFIGNSSDGRTYRQSETSTSFGAEQRTDFDGGRNIAGLVYTHTQSHASLQNGTASLRGDSLGAYGTWVSNGGVFADVVGRVGQLRDDYSSTNSFGTASGRYHTTAISTSVRVGRRFEGARGGYIEPQLQAAYGSIGASNYAASDQVRFDVKQNHSFLTRAGVLIGKTFTLSPGVTGDVYTRVSAIHTVGGKSNVTASLDGGSVPVALPTRYGTAGEAVAGVRAALGGKWSVFAEAGDTSRNGAIAGGWHAAAGVRMSL</sequence>
<dbReference type="SMART" id="SM00869">
    <property type="entry name" value="Autotransporter"/>
    <property type="match status" value="1"/>
</dbReference>
<evidence type="ECO:0000259" key="2">
    <source>
        <dbReference type="PROSITE" id="PS51208"/>
    </source>
</evidence>
<dbReference type="Gene3D" id="2.40.128.130">
    <property type="entry name" value="Autotransporter beta-domain"/>
    <property type="match status" value="1"/>
</dbReference>
<feature type="compositionally biased region" description="Polar residues" evidence="1">
    <location>
        <begin position="896"/>
        <end position="914"/>
    </location>
</feature>
<comment type="caution">
    <text evidence="3">The sequence shown here is derived from an EMBL/GenBank/DDBJ whole genome shotgun (WGS) entry which is preliminary data.</text>
</comment>
<dbReference type="InterPro" id="IPR036709">
    <property type="entry name" value="Autotransporte_beta_dom_sf"/>
</dbReference>
<name>A0ABQ1GET9_9GAMM</name>
<dbReference type="InterPro" id="IPR006315">
    <property type="entry name" value="OM_autotransptr_brl_dom"/>
</dbReference>